<keyword evidence="7" id="KW-0325">Glycoprotein</keyword>
<dbReference type="Pfam" id="PF14541">
    <property type="entry name" value="TAXi_C"/>
    <property type="match status" value="1"/>
</dbReference>
<evidence type="ECO:0000256" key="4">
    <source>
        <dbReference type="ARBA" id="ARBA00022750"/>
    </source>
</evidence>
<keyword evidence="4" id="KW-0064">Aspartyl protease</keyword>
<dbReference type="PANTHER" id="PTHR13683">
    <property type="entry name" value="ASPARTYL PROTEASES"/>
    <property type="match status" value="1"/>
</dbReference>
<dbReference type="AlphaFoldDB" id="A0A1D1ZL96"/>
<dbReference type="Pfam" id="PF14543">
    <property type="entry name" value="TAXi_N"/>
    <property type="match status" value="1"/>
</dbReference>
<dbReference type="SUPFAM" id="SSF50630">
    <property type="entry name" value="Acid proteases"/>
    <property type="match status" value="1"/>
</dbReference>
<evidence type="ECO:0000256" key="8">
    <source>
        <dbReference type="PIRSR" id="PIRSR601461-1"/>
    </source>
</evidence>
<sequence length="464" mass="48704">PTSTTQWHHNLQWARESIRVMASTQFFSFLLVLLLSCAAHAADRCAARSGSSSDISIFHIYGKCSPFAPGGSNSWFDMVVGMARKDPARLAYLASLVAAPRPTNVPVASGQQVTQTANYVLRAQLGTPGQPMYMALDTSSDVTWVPCSGCSGCPSTALFTPSASSTYSSLDCAAAQCPQVKGLPCDAAATGPPPSCSFNQSYSTDSFLATLAQDALHLANDVLPGYAFGCVGTVAGGSMLPKQGLLGLGRGSVSLLSQAGSLYGGVFSYCLPSFKSYYFSGSLRLGPLGQPKSIRTTPLLRNPHRPSLYYVNLTGISVGRILLNVAPELLAFNPATGAGTIVDSGTVVSRFVGPMYGAVRDEFRKQLGMGNYSSLGVFDTCFNTPTEGPIPAVTLHLQGMDLVLALENTLIHSSATPLACLAMAGAPDNVNSVLNVIANLQQQNLRVLVNTATSTVGFAREVCN</sequence>
<name>A0A1D1ZL96_9ARAE</name>
<feature type="chain" id="PRO_5008901081" evidence="9">
    <location>
        <begin position="42"/>
        <end position="464"/>
    </location>
</feature>
<keyword evidence="2" id="KW-0645">Protease</keyword>
<dbReference type="GO" id="GO:0004190">
    <property type="term" value="F:aspartic-type endopeptidase activity"/>
    <property type="evidence" value="ECO:0007669"/>
    <property type="project" value="UniProtKB-KW"/>
</dbReference>
<gene>
    <name evidence="11" type="primary">nep1_17</name>
    <name evidence="11" type="ORF">g.36515</name>
</gene>
<keyword evidence="5" id="KW-0378">Hydrolase</keyword>
<evidence type="ECO:0000259" key="10">
    <source>
        <dbReference type="PROSITE" id="PS51767"/>
    </source>
</evidence>
<reference evidence="11" key="1">
    <citation type="submission" date="2015-07" db="EMBL/GenBank/DDBJ databases">
        <title>Transcriptome Assembly of Anthurium amnicola.</title>
        <authorList>
            <person name="Suzuki J."/>
        </authorList>
    </citation>
    <scope>NUCLEOTIDE SEQUENCE</scope>
</reference>
<feature type="active site" evidence="8">
    <location>
        <position position="343"/>
    </location>
</feature>
<keyword evidence="3 9" id="KW-0732">Signal</keyword>
<evidence type="ECO:0000256" key="3">
    <source>
        <dbReference type="ARBA" id="ARBA00022729"/>
    </source>
</evidence>
<feature type="active site" evidence="8">
    <location>
        <position position="137"/>
    </location>
</feature>
<dbReference type="Gene3D" id="2.40.70.10">
    <property type="entry name" value="Acid Proteases"/>
    <property type="match status" value="2"/>
</dbReference>
<dbReference type="PANTHER" id="PTHR13683:SF839">
    <property type="entry name" value="ASPARTYL PROTEASE AED3-LIKE"/>
    <property type="match status" value="1"/>
</dbReference>
<feature type="domain" description="Peptidase A1" evidence="10">
    <location>
        <begin position="119"/>
        <end position="459"/>
    </location>
</feature>
<dbReference type="InterPro" id="IPR032861">
    <property type="entry name" value="TAXi_N"/>
</dbReference>
<comment type="similarity">
    <text evidence="1">Belongs to the peptidase A1 family.</text>
</comment>
<dbReference type="InterPro" id="IPR001461">
    <property type="entry name" value="Aspartic_peptidase_A1"/>
</dbReference>
<protein>
    <submittedName>
        <fullName evidence="11">Aspartic proteinase nepenthesin-1</fullName>
    </submittedName>
</protein>
<dbReference type="GO" id="GO:0006508">
    <property type="term" value="P:proteolysis"/>
    <property type="evidence" value="ECO:0007669"/>
    <property type="project" value="UniProtKB-KW"/>
</dbReference>
<feature type="signal peptide" evidence="9">
    <location>
        <begin position="1"/>
        <end position="41"/>
    </location>
</feature>
<organism evidence="11">
    <name type="scientific">Anthurium amnicola</name>
    <dbReference type="NCBI Taxonomy" id="1678845"/>
    <lineage>
        <taxon>Eukaryota</taxon>
        <taxon>Viridiplantae</taxon>
        <taxon>Streptophyta</taxon>
        <taxon>Embryophyta</taxon>
        <taxon>Tracheophyta</taxon>
        <taxon>Spermatophyta</taxon>
        <taxon>Magnoliopsida</taxon>
        <taxon>Liliopsida</taxon>
        <taxon>Araceae</taxon>
        <taxon>Pothoideae</taxon>
        <taxon>Potheae</taxon>
        <taxon>Anthurium</taxon>
    </lineage>
</organism>
<dbReference type="EMBL" id="GDJX01000329">
    <property type="protein sequence ID" value="JAT67607.1"/>
    <property type="molecule type" value="Transcribed_RNA"/>
</dbReference>
<dbReference type="InterPro" id="IPR021109">
    <property type="entry name" value="Peptidase_aspartic_dom_sf"/>
</dbReference>
<evidence type="ECO:0000256" key="7">
    <source>
        <dbReference type="ARBA" id="ARBA00023180"/>
    </source>
</evidence>
<dbReference type="InterPro" id="IPR033121">
    <property type="entry name" value="PEPTIDASE_A1"/>
</dbReference>
<evidence type="ECO:0000313" key="11">
    <source>
        <dbReference type="EMBL" id="JAT67607.1"/>
    </source>
</evidence>
<feature type="non-terminal residue" evidence="11">
    <location>
        <position position="1"/>
    </location>
</feature>
<evidence type="ECO:0000256" key="5">
    <source>
        <dbReference type="ARBA" id="ARBA00022801"/>
    </source>
</evidence>
<proteinExistence type="inferred from homology"/>
<keyword evidence="6" id="KW-1015">Disulfide bond</keyword>
<evidence type="ECO:0000256" key="2">
    <source>
        <dbReference type="ARBA" id="ARBA00022670"/>
    </source>
</evidence>
<accession>A0A1D1ZL96</accession>
<evidence type="ECO:0000256" key="1">
    <source>
        <dbReference type="ARBA" id="ARBA00007447"/>
    </source>
</evidence>
<dbReference type="PROSITE" id="PS51767">
    <property type="entry name" value="PEPTIDASE_A1"/>
    <property type="match status" value="1"/>
</dbReference>
<evidence type="ECO:0000256" key="9">
    <source>
        <dbReference type="SAM" id="SignalP"/>
    </source>
</evidence>
<evidence type="ECO:0000256" key="6">
    <source>
        <dbReference type="ARBA" id="ARBA00023157"/>
    </source>
</evidence>
<dbReference type="FunFam" id="2.40.70.10:FF:000022">
    <property type="entry name" value="Aspartyl protease AED3"/>
    <property type="match status" value="1"/>
</dbReference>
<dbReference type="InterPro" id="IPR032799">
    <property type="entry name" value="TAXi_C"/>
</dbReference>